<accession>A0A2V4USN8</accession>
<protein>
    <submittedName>
        <fullName evidence="1">SagB-type dehydrogenase family enzyme</fullName>
    </submittedName>
    <submittedName>
        <fullName evidence="2">SagB/ThcOx family dehydrogenase</fullName>
    </submittedName>
</protein>
<dbReference type="GO" id="GO:0016491">
    <property type="term" value="F:oxidoreductase activity"/>
    <property type="evidence" value="ECO:0007669"/>
    <property type="project" value="InterPro"/>
</dbReference>
<dbReference type="AlphaFoldDB" id="A0A2V4USN8"/>
<dbReference type="OrthoDB" id="9801593at2"/>
<dbReference type="InterPro" id="IPR052544">
    <property type="entry name" value="Bacteriocin_Proc_Enz"/>
</dbReference>
<evidence type="ECO:0000313" key="3">
    <source>
        <dbReference type="Proteomes" id="UP000247790"/>
    </source>
</evidence>
<evidence type="ECO:0000313" key="1">
    <source>
        <dbReference type="EMBL" id="PYE43187.1"/>
    </source>
</evidence>
<dbReference type="EMBL" id="CP054614">
    <property type="protein sequence ID" value="QKS58156.1"/>
    <property type="molecule type" value="Genomic_DNA"/>
</dbReference>
<evidence type="ECO:0000313" key="2">
    <source>
        <dbReference type="EMBL" id="QKS58156.1"/>
    </source>
</evidence>
<dbReference type="Proteomes" id="UP000247790">
    <property type="component" value="Unassembled WGS sequence"/>
</dbReference>
<organism evidence="1 3">
    <name type="scientific">Paenibacillus barcinonensis</name>
    <dbReference type="NCBI Taxonomy" id="198119"/>
    <lineage>
        <taxon>Bacteria</taxon>
        <taxon>Bacillati</taxon>
        <taxon>Bacillota</taxon>
        <taxon>Bacilli</taxon>
        <taxon>Bacillales</taxon>
        <taxon>Paenibacillaceae</taxon>
        <taxon>Paenibacillus</taxon>
    </lineage>
</organism>
<reference evidence="2 4" key="2">
    <citation type="submission" date="2020-06" db="EMBL/GenBank/DDBJ databases">
        <title>Complete genome of Paenibacillus barcinonensis KACC11450.</title>
        <authorList>
            <person name="Kim M."/>
            <person name="Park Y.-J."/>
            <person name="Shin J.-H."/>
        </authorList>
    </citation>
    <scope>NUCLEOTIDE SEQUENCE [LARGE SCALE GENOMIC DNA]</scope>
    <source>
        <strain evidence="2 4">KACC11450</strain>
    </source>
</reference>
<dbReference type="RefSeq" id="WP_110899442.1">
    <property type="nucleotide sequence ID" value="NZ_CP054614.1"/>
</dbReference>
<name>A0A2V4USN8_PAEBA</name>
<keyword evidence="4" id="KW-1185">Reference proteome</keyword>
<dbReference type="PANTHER" id="PTHR43745">
    <property type="entry name" value="NITROREDUCTASE MJ1384-RELATED"/>
    <property type="match status" value="1"/>
</dbReference>
<dbReference type="Proteomes" id="UP000509327">
    <property type="component" value="Chromosome"/>
</dbReference>
<dbReference type="EMBL" id="QJSW01000031">
    <property type="protein sequence ID" value="PYE43187.1"/>
    <property type="molecule type" value="Genomic_DNA"/>
</dbReference>
<evidence type="ECO:0000313" key="4">
    <source>
        <dbReference type="Proteomes" id="UP000509327"/>
    </source>
</evidence>
<sequence>MKNKYVGSLEHNTVERSFTDYIYSCYIPKKVENYILKFHQSSTLLKLPDSKHQSIDDNVIPWLEYAQYTDITPDYYEQKINLNTSTEVNVIGSYRSFNKERKFNFEELSQLLNDAFIRDKQKGSKKYGSAGALYPIVPLVLVFQDHDTLTRGVYVYDGIEQTLLKIKSWVKDEALHIKKYVCHDAIDLPEICIAYAADLRRSIIKYHIRGYRHALIEVGAMSQVFKNSLHKMSKGVGEVSWSGFNDNELTKRCGLNVRLCPIVMLQWFGYTDSTGK</sequence>
<dbReference type="Gene3D" id="3.40.109.10">
    <property type="entry name" value="NADH Oxidase"/>
    <property type="match status" value="1"/>
</dbReference>
<dbReference type="InterPro" id="IPR000415">
    <property type="entry name" value="Nitroreductase-like"/>
</dbReference>
<gene>
    <name evidence="1" type="ORF">DFQ00_13146</name>
    <name evidence="2" type="ORF">HUB98_19155</name>
</gene>
<reference evidence="1 3" key="1">
    <citation type="submission" date="2018-06" db="EMBL/GenBank/DDBJ databases">
        <title>Genomic Encyclopedia of Type Strains, Phase III (KMG-III): the genomes of soil and plant-associated and newly described type strains.</title>
        <authorList>
            <person name="Whitman W."/>
        </authorList>
    </citation>
    <scope>NUCLEOTIDE SEQUENCE [LARGE SCALE GENOMIC DNA]</scope>
    <source>
        <strain evidence="1 3">CECT 7022</strain>
    </source>
</reference>
<proteinExistence type="predicted"/>
<dbReference type="PANTHER" id="PTHR43745:SF2">
    <property type="entry name" value="NITROREDUCTASE MJ1384-RELATED"/>
    <property type="match status" value="1"/>
</dbReference>